<reference evidence="5" key="1">
    <citation type="submission" date="2021-08" db="EMBL/GenBank/DDBJ databases">
        <authorList>
            <person name="Shitrit D."/>
            <person name="Kirzner S."/>
            <person name="Dekel-Bird N.P."/>
            <person name="Avrani S."/>
            <person name="Sabehi G."/>
            <person name="Perkarsky I."/>
            <person name="Peleg M."/>
            <person name="Tahan R."/>
            <person name="Kondratyeva K."/>
            <person name="Lindell D."/>
        </authorList>
    </citation>
    <scope>NUCLEOTIDE SEQUENCE</scope>
</reference>
<proteinExistence type="predicted"/>
<evidence type="ECO:0000256" key="2">
    <source>
        <dbReference type="ARBA" id="ARBA00022844"/>
    </source>
</evidence>
<evidence type="ECO:0000256" key="1">
    <source>
        <dbReference type="ARBA" id="ARBA00004328"/>
    </source>
</evidence>
<dbReference type="SUPFAM" id="SSF51126">
    <property type="entry name" value="Pectin lyase-like"/>
    <property type="match status" value="1"/>
</dbReference>
<dbReference type="Pfam" id="PF12708">
    <property type="entry name" value="Pect-lyase_RHGA_epim"/>
    <property type="match status" value="1"/>
</dbReference>
<dbReference type="EMBL" id="MZ803112">
    <property type="protein sequence ID" value="UAW01092.1"/>
    <property type="molecule type" value="Genomic_DNA"/>
</dbReference>
<dbReference type="GO" id="GO:0098994">
    <property type="term" value="P:symbiont entry into host cell via disruption of host cell envelope"/>
    <property type="evidence" value="ECO:0007669"/>
    <property type="project" value="UniProtKB-KW"/>
</dbReference>
<evidence type="ECO:0000313" key="5">
    <source>
        <dbReference type="EMBL" id="UAW01092.1"/>
    </source>
</evidence>
<dbReference type="Gene3D" id="2.160.20.10">
    <property type="entry name" value="Single-stranded right-handed beta-helix, Pectin lyase-like"/>
    <property type="match status" value="1"/>
</dbReference>
<name>A0AAE9BP15_9CAUD</name>
<feature type="domain" description="Rhamnogalacturonase A/B/Epimerase-like pectate lyase" evidence="4">
    <location>
        <begin position="85"/>
        <end position="306"/>
    </location>
</feature>
<evidence type="ECO:0000256" key="3">
    <source>
        <dbReference type="SAM" id="MobiDB-lite"/>
    </source>
</evidence>
<keyword evidence="2" id="KW-0946">Virion</keyword>
<dbReference type="GO" id="GO:0016829">
    <property type="term" value="F:lyase activity"/>
    <property type="evidence" value="ECO:0007669"/>
    <property type="project" value="UniProtKB-KW"/>
</dbReference>
<dbReference type="GO" id="GO:0098996">
    <property type="term" value="P:symbiont entry into host cell via disruption of host cell glycocalyx"/>
    <property type="evidence" value="ECO:0007669"/>
    <property type="project" value="UniProtKB-KW"/>
</dbReference>
<keyword evidence="6" id="KW-1185">Reference proteome</keyword>
<evidence type="ECO:0000313" key="6">
    <source>
        <dbReference type="Proteomes" id="UP000828768"/>
    </source>
</evidence>
<dbReference type="Proteomes" id="UP000828768">
    <property type="component" value="Segment"/>
</dbReference>
<sequence length="483" mass="51028">MALNFPISPSVGEEFAASNGVTYEWDGAKWDSITAFPSGGSSGGGSTGISEAPNDGQQYGRQNQSWTVIVPNSGGGSGEGASGYTNVRDLGAVGNGSTDDTTAINNALQLGGSVYFPAGTYLVTSTITVENKGLHMYGDGQASRIVFDPASEGDDFLRLLYNDGTPNPNQAYAISNLVIHAKTNKACGTGVKLHFTGGSTLVGVVNKLTFTNVDIGSEFASDADSGYFKKALHLLNSAGVVGTNLNIYTNSKTKVEYGVTDSVGIDIENSMAGHAMIRTLYLNNFYIQRYHTGIRAYSSAGTSYNSLESLYLSQGELLASKAMRMERISAVTVIGIHSDVRDYFLDSSNDYGDIHYASTIRICGSDIRANRVDSEDTTTQDYLIKIKGQQTMITGNSIFSFKNTEGVIQTGGSNSNQINTVITGNHFSGNGNSGFNVLNTAAGSREITFGGNTLEAFGGNTNPITNVVGSELLVYGQRSGNTV</sequence>
<gene>
    <name evidence="5" type="ORF">STIP28_50</name>
</gene>
<keyword evidence="5" id="KW-0456">Lyase</keyword>
<dbReference type="InterPro" id="IPR024535">
    <property type="entry name" value="RHGA/B-epi-like_pectate_lyase"/>
</dbReference>
<dbReference type="GO" id="GO:0098015">
    <property type="term" value="C:virus tail"/>
    <property type="evidence" value="ECO:0007669"/>
    <property type="project" value="UniProtKB-KW"/>
</dbReference>
<protein>
    <submittedName>
        <fullName evidence="5">Pectin lyase</fullName>
    </submittedName>
</protein>
<organism evidence="5 6">
    <name type="scientific">Synechococcus T7-like virus S-TIP28</name>
    <dbReference type="NCBI Taxonomy" id="1332140"/>
    <lineage>
        <taxon>Viruses</taxon>
        <taxon>Duplodnaviria</taxon>
        <taxon>Heunggongvirae</taxon>
        <taxon>Uroviricota</taxon>
        <taxon>Caudoviricetes</taxon>
        <taxon>Autographivirales</taxon>
        <taxon>Autographivirales incertae sedis</taxon>
        <taxon>Tiranvirus</taxon>
        <taxon>Tiranvirus STIP28</taxon>
    </lineage>
</organism>
<dbReference type="Gene3D" id="6.20.230.10">
    <property type="match status" value="1"/>
</dbReference>
<feature type="region of interest" description="Disordered" evidence="3">
    <location>
        <begin position="34"/>
        <end position="61"/>
    </location>
</feature>
<accession>A0AAE9BP15</accession>
<evidence type="ECO:0000259" key="4">
    <source>
        <dbReference type="Pfam" id="PF12708"/>
    </source>
</evidence>
<dbReference type="InterPro" id="IPR012334">
    <property type="entry name" value="Pectin_lyas_fold"/>
</dbReference>
<dbReference type="InterPro" id="IPR011050">
    <property type="entry name" value="Pectin_lyase_fold/virulence"/>
</dbReference>
<comment type="subcellular location">
    <subcellularLocation>
        <location evidence="1">Virion</location>
    </subcellularLocation>
</comment>